<dbReference type="Pfam" id="PF00072">
    <property type="entry name" value="Response_reg"/>
    <property type="match status" value="2"/>
</dbReference>
<dbReference type="GO" id="GO:0052621">
    <property type="term" value="F:diguanylate cyclase activity"/>
    <property type="evidence" value="ECO:0007669"/>
    <property type="project" value="TreeGrafter"/>
</dbReference>
<dbReference type="SMART" id="SM00448">
    <property type="entry name" value="REC"/>
    <property type="match status" value="2"/>
</dbReference>
<reference evidence="3" key="1">
    <citation type="submission" date="2018-06" db="EMBL/GenBank/DDBJ databases">
        <authorList>
            <person name="Zhirakovskaya E."/>
        </authorList>
    </citation>
    <scope>NUCLEOTIDE SEQUENCE</scope>
</reference>
<gene>
    <name evidence="3" type="ORF">MNBD_GAMMA23-1735</name>
</gene>
<dbReference type="GO" id="GO:1902201">
    <property type="term" value="P:negative regulation of bacterial-type flagellum-dependent cell motility"/>
    <property type="evidence" value="ECO:0007669"/>
    <property type="project" value="TreeGrafter"/>
</dbReference>
<dbReference type="InterPro" id="IPR029787">
    <property type="entry name" value="Nucleotide_cyclase"/>
</dbReference>
<dbReference type="GO" id="GO:0005886">
    <property type="term" value="C:plasma membrane"/>
    <property type="evidence" value="ECO:0007669"/>
    <property type="project" value="TreeGrafter"/>
</dbReference>
<feature type="domain" description="Response regulatory" evidence="1">
    <location>
        <begin position="134"/>
        <end position="259"/>
    </location>
</feature>
<accession>A0A3B0ZX08</accession>
<dbReference type="NCBIfam" id="TIGR00254">
    <property type="entry name" value="GGDEF"/>
    <property type="match status" value="1"/>
</dbReference>
<organism evidence="3">
    <name type="scientific">hydrothermal vent metagenome</name>
    <dbReference type="NCBI Taxonomy" id="652676"/>
    <lineage>
        <taxon>unclassified sequences</taxon>
        <taxon>metagenomes</taxon>
        <taxon>ecological metagenomes</taxon>
    </lineage>
</organism>
<dbReference type="Gene3D" id="3.30.70.270">
    <property type="match status" value="1"/>
</dbReference>
<evidence type="ECO:0000313" key="3">
    <source>
        <dbReference type="EMBL" id="VAW96311.1"/>
    </source>
</evidence>
<dbReference type="SUPFAM" id="SSF52172">
    <property type="entry name" value="CheY-like"/>
    <property type="match status" value="2"/>
</dbReference>
<feature type="domain" description="Response regulatory" evidence="1">
    <location>
        <begin position="7"/>
        <end position="125"/>
    </location>
</feature>
<dbReference type="SMART" id="SM00267">
    <property type="entry name" value="GGDEF"/>
    <property type="match status" value="1"/>
</dbReference>
<evidence type="ECO:0000259" key="1">
    <source>
        <dbReference type="PROSITE" id="PS50110"/>
    </source>
</evidence>
<dbReference type="AlphaFoldDB" id="A0A3B0ZX08"/>
<dbReference type="CDD" id="cd01949">
    <property type="entry name" value="GGDEF"/>
    <property type="match status" value="1"/>
</dbReference>
<protein>
    <submittedName>
        <fullName evidence="3">Two-component transcriptional response regulator, LuxR family</fullName>
    </submittedName>
</protein>
<dbReference type="InterPro" id="IPR050469">
    <property type="entry name" value="Diguanylate_Cyclase"/>
</dbReference>
<dbReference type="CDD" id="cd00156">
    <property type="entry name" value="REC"/>
    <property type="match status" value="1"/>
</dbReference>
<dbReference type="InterPro" id="IPR043128">
    <property type="entry name" value="Rev_trsase/Diguanyl_cyclase"/>
</dbReference>
<feature type="domain" description="GGDEF" evidence="2">
    <location>
        <begin position="306"/>
        <end position="435"/>
    </location>
</feature>
<dbReference type="SUPFAM" id="SSF55073">
    <property type="entry name" value="Nucleotide cyclase"/>
    <property type="match status" value="1"/>
</dbReference>
<dbReference type="Pfam" id="PF00990">
    <property type="entry name" value="GGDEF"/>
    <property type="match status" value="1"/>
</dbReference>
<evidence type="ECO:0000259" key="2">
    <source>
        <dbReference type="PROSITE" id="PS50887"/>
    </source>
</evidence>
<dbReference type="Gene3D" id="3.40.50.2300">
    <property type="match status" value="2"/>
</dbReference>
<dbReference type="EMBL" id="UOFT01000052">
    <property type="protein sequence ID" value="VAW96311.1"/>
    <property type="molecule type" value="Genomic_DNA"/>
</dbReference>
<dbReference type="PROSITE" id="PS50887">
    <property type="entry name" value="GGDEF"/>
    <property type="match status" value="1"/>
</dbReference>
<dbReference type="PROSITE" id="PS50110">
    <property type="entry name" value="RESPONSE_REGULATORY"/>
    <property type="match status" value="2"/>
</dbReference>
<dbReference type="InterPro" id="IPR011006">
    <property type="entry name" value="CheY-like_superfamily"/>
</dbReference>
<dbReference type="InterPro" id="IPR001789">
    <property type="entry name" value="Sig_transdc_resp-reg_receiver"/>
</dbReference>
<proteinExistence type="predicted"/>
<dbReference type="GO" id="GO:0000160">
    <property type="term" value="P:phosphorelay signal transduction system"/>
    <property type="evidence" value="ECO:0007669"/>
    <property type="project" value="InterPro"/>
</dbReference>
<dbReference type="InterPro" id="IPR000160">
    <property type="entry name" value="GGDEF_dom"/>
</dbReference>
<name>A0A3B0ZX08_9ZZZZ</name>
<dbReference type="PANTHER" id="PTHR45138:SF9">
    <property type="entry name" value="DIGUANYLATE CYCLASE DGCM-RELATED"/>
    <property type="match status" value="1"/>
</dbReference>
<dbReference type="PANTHER" id="PTHR45138">
    <property type="entry name" value="REGULATORY COMPONENTS OF SENSORY TRANSDUCTION SYSTEM"/>
    <property type="match status" value="1"/>
</dbReference>
<dbReference type="GO" id="GO:0043709">
    <property type="term" value="P:cell adhesion involved in single-species biofilm formation"/>
    <property type="evidence" value="ECO:0007669"/>
    <property type="project" value="TreeGrafter"/>
</dbReference>
<sequence>MPEKIKRIMIVDSSSVSRTLLTRMLKEELTSTEVMGIESAEAALAAMEEHHFDLITTALLLPDMDGLSLSRTIRDSNKHTYTPVIVVSGDADSRLLREGFEAGVTDYFDKSDGYKAFGIFIRSFMQRNSGLVGNILYVEDSKTAASVTIKMLEKQGLKVTHVTTAEEGLTILVSNEDNGINDFDLVITDFYLMGKMTGGDLLHAIRVKLHHSQQELPVLVLTSSDDEQTQVEVFHAGANDFVTKPLIEQVMIARVRALLLIKHQYNALKLQAETMRWIAATDSLTGVRSKRYLLDNGENYLRESQLPVWGILIDIDHFKHINDSLGHITGDHVLADLGVKLDSLFADDMVVRFGGEEFCILFREEDYENAVRRAEDLRDSIESLKPGGVDITVSIGMCCSDDHPNQPLSRFLSLADKALYFSKENGRNQVSVNTVEGPLQINAAALQSAS</sequence>